<proteinExistence type="predicted"/>
<protein>
    <submittedName>
        <fullName evidence="1">Uncharacterized protein</fullName>
    </submittedName>
</protein>
<gene>
    <name evidence="1" type="ORF">ACFOGP_04455</name>
</gene>
<keyword evidence="2" id="KW-1185">Reference proteome</keyword>
<evidence type="ECO:0000313" key="1">
    <source>
        <dbReference type="EMBL" id="MFC3141945.1"/>
    </source>
</evidence>
<sequence>MALFPQGPALAADWETFSHDLGRGAAVCPYDDAETGAFFCFAIACPPERGTPSIRVALGGEVPDGDDVPLSVQVDGQMLSHLYLSRLPQDEQSEDTADFATPFDPSRDEAMIAALMSGSRARLVFGTGLTAMIQEISLSGSHAALDKVSTLCGVPALAPEEE</sequence>
<dbReference type="RefSeq" id="WP_275631810.1">
    <property type="nucleotide sequence ID" value="NZ_JARGYD010000002.1"/>
</dbReference>
<comment type="caution">
    <text evidence="1">The sequence shown here is derived from an EMBL/GenBank/DDBJ whole genome shotgun (WGS) entry which is preliminary data.</text>
</comment>
<accession>A0ABV7GKK9</accession>
<organism evidence="1 2">
    <name type="scientific">Psychromarinibacter halotolerans</name>
    <dbReference type="NCBI Taxonomy" id="1775175"/>
    <lineage>
        <taxon>Bacteria</taxon>
        <taxon>Pseudomonadati</taxon>
        <taxon>Pseudomonadota</taxon>
        <taxon>Alphaproteobacteria</taxon>
        <taxon>Rhodobacterales</taxon>
        <taxon>Paracoccaceae</taxon>
        <taxon>Psychromarinibacter</taxon>
    </lineage>
</organism>
<name>A0ABV7GKK9_9RHOB</name>
<evidence type="ECO:0000313" key="2">
    <source>
        <dbReference type="Proteomes" id="UP001595632"/>
    </source>
</evidence>
<dbReference type="Proteomes" id="UP001595632">
    <property type="component" value="Unassembled WGS sequence"/>
</dbReference>
<reference evidence="2" key="1">
    <citation type="journal article" date="2019" name="Int. J. Syst. Evol. Microbiol.">
        <title>The Global Catalogue of Microorganisms (GCM) 10K type strain sequencing project: providing services to taxonomists for standard genome sequencing and annotation.</title>
        <authorList>
            <consortium name="The Broad Institute Genomics Platform"/>
            <consortium name="The Broad Institute Genome Sequencing Center for Infectious Disease"/>
            <person name="Wu L."/>
            <person name="Ma J."/>
        </authorList>
    </citation>
    <scope>NUCLEOTIDE SEQUENCE [LARGE SCALE GENOMIC DNA]</scope>
    <source>
        <strain evidence="2">KCTC 52366</strain>
    </source>
</reference>
<dbReference type="EMBL" id="JBHRTB010000010">
    <property type="protein sequence ID" value="MFC3141945.1"/>
    <property type="molecule type" value="Genomic_DNA"/>
</dbReference>